<evidence type="ECO:0000313" key="4">
    <source>
        <dbReference type="Proteomes" id="UP000654918"/>
    </source>
</evidence>
<feature type="compositionally biased region" description="Basic and acidic residues" evidence="2">
    <location>
        <begin position="411"/>
        <end position="452"/>
    </location>
</feature>
<dbReference type="PRINTS" id="PR00081">
    <property type="entry name" value="GDHRDH"/>
</dbReference>
<dbReference type="GO" id="GO:0005737">
    <property type="term" value="C:cytoplasm"/>
    <property type="evidence" value="ECO:0007669"/>
    <property type="project" value="TreeGrafter"/>
</dbReference>
<gene>
    <name evidence="3" type="ORF">CPLU01_12338</name>
</gene>
<sequence length="1015" mass="114132">MGPLICCVIDSSRQTSPCTSIRQQTRIDDRLYLNPRSQQQRETKQGRQGRGTTATGDDNDSGGHGGITWIRRHKPRTLRSAYKTNIFALTGRIKYNKNYNNNKKNANDNYNNKLTIGSLPLRVVRIARQLPVTPVELVEPILADLPLHRVLDLLSTQYGIGSTSGDGGGALEAAITNGYVWPRLAQADRVRLKALWVAYNQFSLFLNGKRAEHVYFAPSYIKYSSPSLRNSWLGDNLVRIMADDLNDCFVRNIFVEERFQHRGTKLRDLCAYLPAGEDLSRFWRPVDPEEFGSMRYKKDRDCREVKEIWTVDDTMRLIPQLRKARRDLNDAKSKDLQRLASLYELFPTYLTKPGGSQIPVQNPRHIPQMLRGIARKQTRSPTWFQYAHPGLIPCYWCFQLFDTALQQPETSEMKKATGTSRTERAEERGRTKPGMKREEERGRTTETGDEPDFRADLQKARDGLNSIYASGLPRTSTKDGYKRQELHNLNNLCLPSPIEELEWLESFLRCVKRMETRFPELALESKAAAIKRWCGPNSGALLEEADFRRLIDSPTYCVVQQLKADLKVSKKGNGKLPSLVALYLPPFSSPRARQIASDMWPQADLRSGVRQMMYEEMVKTIKGRISQPHDVDFQDGQGEIQPYQPTKDWNNHRRTSYICHTNLDQTHKTFGSMCVTCGDFNLAERALSLPENLSLAGQTALVTGARVNLGFHTASAFVIASSRYPEDAFSRYQKESDFEIWADRLRVVGADFRAARDAFALVEATKAILQKEQRNLDILINNAAQTLTDSVAKEQKAIHREQLLLDQSTTEGPGKFSLVVRQGYTARVRGGATGMISGQETGLITSESNDTSSLVAETSNLQLSEASGPSSWVQSLSDIPYEDVISAHSVNTFVPLILVRELMPLMLQGGHIINVSSREGIFESQLDSPAKAGKHVHINMSKAGLNMITETEAATAWKQRKVAMNTVDPGYMSSAPEFEMAHGGEPPIGWEDGAGRVLWPIAQQQKRGAPIWVAS</sequence>
<evidence type="ECO:0000256" key="2">
    <source>
        <dbReference type="SAM" id="MobiDB-lite"/>
    </source>
</evidence>
<evidence type="ECO:0000313" key="3">
    <source>
        <dbReference type="EMBL" id="KAF6821890.1"/>
    </source>
</evidence>
<dbReference type="GO" id="GO:0016491">
    <property type="term" value="F:oxidoreductase activity"/>
    <property type="evidence" value="ECO:0007669"/>
    <property type="project" value="TreeGrafter"/>
</dbReference>
<dbReference type="EMBL" id="WIGO01000252">
    <property type="protein sequence ID" value="KAF6821890.1"/>
    <property type="molecule type" value="Genomic_DNA"/>
</dbReference>
<dbReference type="PANTHER" id="PTHR43544">
    <property type="entry name" value="SHORT-CHAIN DEHYDROGENASE/REDUCTASE"/>
    <property type="match status" value="1"/>
</dbReference>
<dbReference type="Gene3D" id="3.40.50.720">
    <property type="entry name" value="NAD(P)-binding Rossmann-like Domain"/>
    <property type="match status" value="1"/>
</dbReference>
<dbReference type="InterPro" id="IPR036291">
    <property type="entry name" value="NAD(P)-bd_dom_sf"/>
</dbReference>
<comment type="similarity">
    <text evidence="1">Belongs to the short-chain dehydrogenases/reductases (SDR) family.</text>
</comment>
<dbReference type="InterPro" id="IPR051468">
    <property type="entry name" value="Fungal_SecMetab_SDRs"/>
</dbReference>
<name>A0A8H6JZD5_9PEZI</name>
<dbReference type="PANTHER" id="PTHR43544:SF2">
    <property type="entry name" value="OXIDOREDUCTASE"/>
    <property type="match status" value="1"/>
</dbReference>
<accession>A0A8H6JZD5</accession>
<evidence type="ECO:0000256" key="1">
    <source>
        <dbReference type="ARBA" id="ARBA00006484"/>
    </source>
</evidence>
<dbReference type="CDD" id="cd05233">
    <property type="entry name" value="SDR_c"/>
    <property type="match status" value="1"/>
</dbReference>
<dbReference type="Proteomes" id="UP000654918">
    <property type="component" value="Unassembled WGS sequence"/>
</dbReference>
<dbReference type="InterPro" id="IPR002347">
    <property type="entry name" value="SDR_fam"/>
</dbReference>
<proteinExistence type="inferred from homology"/>
<comment type="caution">
    <text evidence="3">The sequence shown here is derived from an EMBL/GenBank/DDBJ whole genome shotgun (WGS) entry which is preliminary data.</text>
</comment>
<dbReference type="SUPFAM" id="SSF51735">
    <property type="entry name" value="NAD(P)-binding Rossmann-fold domains"/>
    <property type="match status" value="1"/>
</dbReference>
<feature type="region of interest" description="Disordered" evidence="2">
    <location>
        <begin position="409"/>
        <end position="452"/>
    </location>
</feature>
<reference evidence="3" key="1">
    <citation type="journal article" date="2020" name="Phytopathology">
        <title>Genome Sequence Resources of Colletotrichum truncatum, C. plurivorum, C. musicola, and C. sojae: Four Species Pathogenic to Soybean (Glycine max).</title>
        <authorList>
            <person name="Rogerio F."/>
            <person name="Boufleur T.R."/>
            <person name="Ciampi-Guillardi M."/>
            <person name="Sukno S.A."/>
            <person name="Thon M.R."/>
            <person name="Massola Junior N.S."/>
            <person name="Baroncelli R."/>
        </authorList>
    </citation>
    <scope>NUCLEOTIDE SEQUENCE</scope>
    <source>
        <strain evidence="3">LFN00145</strain>
    </source>
</reference>
<keyword evidence="4" id="KW-1185">Reference proteome</keyword>
<protein>
    <submittedName>
        <fullName evidence="3">Uncharacterized protein</fullName>
    </submittedName>
</protein>
<dbReference type="AlphaFoldDB" id="A0A8H6JZD5"/>
<dbReference type="Pfam" id="PF00106">
    <property type="entry name" value="adh_short"/>
    <property type="match status" value="1"/>
</dbReference>
<feature type="region of interest" description="Disordered" evidence="2">
    <location>
        <begin position="26"/>
        <end position="69"/>
    </location>
</feature>
<organism evidence="3 4">
    <name type="scientific">Colletotrichum plurivorum</name>
    <dbReference type="NCBI Taxonomy" id="2175906"/>
    <lineage>
        <taxon>Eukaryota</taxon>
        <taxon>Fungi</taxon>
        <taxon>Dikarya</taxon>
        <taxon>Ascomycota</taxon>
        <taxon>Pezizomycotina</taxon>
        <taxon>Sordariomycetes</taxon>
        <taxon>Hypocreomycetidae</taxon>
        <taxon>Glomerellales</taxon>
        <taxon>Glomerellaceae</taxon>
        <taxon>Colletotrichum</taxon>
        <taxon>Colletotrichum orchidearum species complex</taxon>
    </lineage>
</organism>